<proteinExistence type="predicted"/>
<feature type="region of interest" description="Disordered" evidence="2">
    <location>
        <begin position="144"/>
        <end position="167"/>
    </location>
</feature>
<organism evidence="3 4">
    <name type="scientific">Agrocybe chaxingu</name>
    <dbReference type="NCBI Taxonomy" id="84603"/>
    <lineage>
        <taxon>Eukaryota</taxon>
        <taxon>Fungi</taxon>
        <taxon>Dikarya</taxon>
        <taxon>Basidiomycota</taxon>
        <taxon>Agaricomycotina</taxon>
        <taxon>Agaricomycetes</taxon>
        <taxon>Agaricomycetidae</taxon>
        <taxon>Agaricales</taxon>
        <taxon>Agaricineae</taxon>
        <taxon>Strophariaceae</taxon>
        <taxon>Agrocybe</taxon>
    </lineage>
</organism>
<evidence type="ECO:0000256" key="1">
    <source>
        <dbReference type="SAM" id="Coils"/>
    </source>
</evidence>
<feature type="region of interest" description="Disordered" evidence="2">
    <location>
        <begin position="251"/>
        <end position="297"/>
    </location>
</feature>
<dbReference type="Proteomes" id="UP001148786">
    <property type="component" value="Unassembled WGS sequence"/>
</dbReference>
<name>A0A9W8MVK9_9AGAR</name>
<dbReference type="AlphaFoldDB" id="A0A9W8MVK9"/>
<feature type="compositionally biased region" description="Polar residues" evidence="2">
    <location>
        <begin position="146"/>
        <end position="167"/>
    </location>
</feature>
<comment type="caution">
    <text evidence="3">The sequence shown here is derived from an EMBL/GenBank/DDBJ whole genome shotgun (WGS) entry which is preliminary data.</text>
</comment>
<accession>A0A9W8MVK9</accession>
<reference evidence="3" key="1">
    <citation type="submission" date="2022-07" db="EMBL/GenBank/DDBJ databases">
        <title>Genome Sequence of Agrocybe chaxingu.</title>
        <authorList>
            <person name="Buettner E."/>
        </authorList>
    </citation>
    <scope>NUCLEOTIDE SEQUENCE</scope>
    <source>
        <strain evidence="3">MP-N11</strain>
    </source>
</reference>
<evidence type="ECO:0000313" key="4">
    <source>
        <dbReference type="Proteomes" id="UP001148786"/>
    </source>
</evidence>
<evidence type="ECO:0000313" key="3">
    <source>
        <dbReference type="EMBL" id="KAJ3506428.1"/>
    </source>
</evidence>
<feature type="compositionally biased region" description="Polar residues" evidence="2">
    <location>
        <begin position="287"/>
        <end position="297"/>
    </location>
</feature>
<feature type="region of interest" description="Disordered" evidence="2">
    <location>
        <begin position="101"/>
        <end position="132"/>
    </location>
</feature>
<dbReference type="EMBL" id="JANKHO010000767">
    <property type="protein sequence ID" value="KAJ3506428.1"/>
    <property type="molecule type" value="Genomic_DNA"/>
</dbReference>
<feature type="coiled-coil region" evidence="1">
    <location>
        <begin position="42"/>
        <end position="80"/>
    </location>
</feature>
<sequence length="554" mass="61043">MEGASLGLCDYVVQKADVPPITVVKLLNQLECPTSIPTPGQAHELLKKAQDLEKVCRSAKEECRQRLQQAFIDLKQAELQLFEVELYVGRIQCAMPLPQACNAPPQKPSQKSSALPKKGGPTNAPLNQTNRPTTATMVQRGAPTAAGNQENLNAENPGNGRPTRSNRSTRLLQMTKTSEVIGHDLDKINRKRAGKFSEDSEAQDNMLGIPENPMAPPAAKRHRATKKVHSLACNILTLLSDLTPLQLQGASSSVIPADPPLQKTAPKPVQSRPPSGIYPRPQDPSDRPNNVQSRQVQPMLSQWDHCLDRMDQDDVRDGTSSTSILPLASTVIISTLSQTQHDEDSAYEPDGEEEGGDGGSGDMGYEEGSQQVDDFYQASDDDCQIPRRANNASGRAVAQPALQDDRNPFREQYYPGGIYDTSEQVEDIAMDQIDERSPSEDEQNALAMIRQRRSEAPDDAAVAGDLDVLEEHRKKNRPNRAPQPARLEAAAEYQQRVQDVAQDFMAQDEREESSDEEEEDPSCSEESPHTRAARNSRFNGEIKPTTLGYYHALL</sequence>
<protein>
    <submittedName>
        <fullName evidence="3">Uncharacterized protein</fullName>
    </submittedName>
</protein>
<gene>
    <name evidence="3" type="ORF">NLJ89_g6868</name>
</gene>
<feature type="compositionally biased region" description="Acidic residues" evidence="2">
    <location>
        <begin position="509"/>
        <end position="523"/>
    </location>
</feature>
<feature type="region of interest" description="Disordered" evidence="2">
    <location>
        <begin position="335"/>
        <end position="545"/>
    </location>
</feature>
<keyword evidence="1" id="KW-0175">Coiled coil</keyword>
<keyword evidence="4" id="KW-1185">Reference proteome</keyword>
<feature type="region of interest" description="Disordered" evidence="2">
    <location>
        <begin position="194"/>
        <end position="217"/>
    </location>
</feature>
<evidence type="ECO:0000256" key="2">
    <source>
        <dbReference type="SAM" id="MobiDB-lite"/>
    </source>
</evidence>
<feature type="compositionally biased region" description="Acidic residues" evidence="2">
    <location>
        <begin position="345"/>
        <end position="356"/>
    </location>
</feature>